<organism evidence="3 4">
    <name type="scientific">Euphydryas editha</name>
    <name type="common">Edith's checkerspot</name>
    <dbReference type="NCBI Taxonomy" id="104508"/>
    <lineage>
        <taxon>Eukaryota</taxon>
        <taxon>Metazoa</taxon>
        <taxon>Ecdysozoa</taxon>
        <taxon>Arthropoda</taxon>
        <taxon>Hexapoda</taxon>
        <taxon>Insecta</taxon>
        <taxon>Pterygota</taxon>
        <taxon>Neoptera</taxon>
        <taxon>Endopterygota</taxon>
        <taxon>Lepidoptera</taxon>
        <taxon>Glossata</taxon>
        <taxon>Ditrysia</taxon>
        <taxon>Papilionoidea</taxon>
        <taxon>Nymphalidae</taxon>
        <taxon>Nymphalinae</taxon>
        <taxon>Euphydryas</taxon>
    </lineage>
</organism>
<proteinExistence type="predicted"/>
<evidence type="ECO:0000256" key="1">
    <source>
        <dbReference type="SAM" id="MobiDB-lite"/>
    </source>
</evidence>
<name>A0AAU9UIN1_EUPED</name>
<gene>
    <name evidence="3" type="ORF">EEDITHA_LOCUS13737</name>
</gene>
<feature type="compositionally biased region" description="Polar residues" evidence="1">
    <location>
        <begin position="77"/>
        <end position="93"/>
    </location>
</feature>
<dbReference type="Proteomes" id="UP001153954">
    <property type="component" value="Unassembled WGS sequence"/>
</dbReference>
<dbReference type="EMBL" id="CAKOGL010000020">
    <property type="protein sequence ID" value="CAH2098639.1"/>
    <property type="molecule type" value="Genomic_DNA"/>
</dbReference>
<accession>A0AAU9UIN1</accession>
<evidence type="ECO:0000259" key="2">
    <source>
        <dbReference type="Pfam" id="PF13843"/>
    </source>
</evidence>
<evidence type="ECO:0000313" key="3">
    <source>
        <dbReference type="EMBL" id="CAH2098639.1"/>
    </source>
</evidence>
<dbReference type="PANTHER" id="PTHR47272:SF2">
    <property type="entry name" value="PIGGYBAC TRANSPOSABLE ELEMENT-DERIVED PROTEIN 3-LIKE"/>
    <property type="match status" value="1"/>
</dbReference>
<dbReference type="PANTHER" id="PTHR47272">
    <property type="entry name" value="DDE_TNP_1_7 DOMAIN-CONTAINING PROTEIN"/>
    <property type="match status" value="1"/>
</dbReference>
<dbReference type="AlphaFoldDB" id="A0AAU9UIN1"/>
<feature type="domain" description="PiggyBac transposable element-derived protein" evidence="2">
    <location>
        <begin position="130"/>
        <end position="495"/>
    </location>
</feature>
<sequence>MESHSLRDSEICDILHQYDSEDGLEGDDDSVIDPDFQPLSEDLELFSDCEENTEVDIDAIIEESERSEPIAGPSSADPGQQDSHSNKAFTNQKRQNRQLQWKKKNLVLNDQQLRFTGNTTLPPNLLELDTPIQFFFYLFPKELISFITEQTNLYIIQKNPNQSFQITDTDIQQFIGATYMMSLIQLPRVTSHWNTSIGTPMIQEIMPKQKFEKIRQFIHFNDNSNSSPRNATNGDRLFKIRPIVETLNRTFSGVPLERYLCVDEQICSTKARSNLKRYNPKKPHKWGYKIFVLSGVSGFAYKIEPETGAENIVHPEEPDLGASSNVVVRMARGIPRHQNYQLYFDNYFTSLALLEYLAKEGILSLGTVRRNRIPDCKLPTDKEVMKKIRGFSVEYVTNMDGIDVSNVIWKDNKVVTLVSSFAGELPKSQVRRYDKANKKYINIDRPHIVGEYNRHMGGVDLIDSIMGRYKILTRSKRWQVRMFYHLLDLTMANSWLLYRRVRQAKNCSDKQMSSADFRLEIGETLCKLGLKPNIKHRRSIESEIQAKKHKGPAQHVPPLAVRQDQIGHWPIWVEKRVRCKFPRCTGVSQTICEKCGVALCYNKQNNCFRSFHTK</sequence>
<dbReference type="InterPro" id="IPR029526">
    <property type="entry name" value="PGBD"/>
</dbReference>
<protein>
    <recommendedName>
        <fullName evidence="2">PiggyBac transposable element-derived protein domain-containing protein</fullName>
    </recommendedName>
</protein>
<reference evidence="3" key="1">
    <citation type="submission" date="2022-03" db="EMBL/GenBank/DDBJ databases">
        <authorList>
            <person name="Tunstrom K."/>
        </authorList>
    </citation>
    <scope>NUCLEOTIDE SEQUENCE</scope>
</reference>
<dbReference type="Pfam" id="PF13843">
    <property type="entry name" value="DDE_Tnp_1_7"/>
    <property type="match status" value="1"/>
</dbReference>
<comment type="caution">
    <text evidence="3">The sequence shown here is derived from an EMBL/GenBank/DDBJ whole genome shotgun (WGS) entry which is preliminary data.</text>
</comment>
<keyword evidence="4" id="KW-1185">Reference proteome</keyword>
<feature type="region of interest" description="Disordered" evidence="1">
    <location>
        <begin position="66"/>
        <end position="97"/>
    </location>
</feature>
<evidence type="ECO:0000313" key="4">
    <source>
        <dbReference type="Proteomes" id="UP001153954"/>
    </source>
</evidence>